<feature type="transmembrane region" description="Helical" evidence="1">
    <location>
        <begin position="166"/>
        <end position="190"/>
    </location>
</feature>
<evidence type="ECO:0000313" key="3">
    <source>
        <dbReference type="Proteomes" id="UP001158045"/>
    </source>
</evidence>
<dbReference type="Pfam" id="PF19700">
    <property type="entry name" value="DUF6198"/>
    <property type="match status" value="1"/>
</dbReference>
<feature type="transmembrane region" description="Helical" evidence="1">
    <location>
        <begin position="16"/>
        <end position="35"/>
    </location>
</feature>
<reference evidence="2 3" key="1">
    <citation type="submission" date="2023-04" db="EMBL/GenBank/DDBJ databases">
        <title>Fusibacter bizertensis strain WBS, isolated from littoral bottom sediments of the Arctic seas - biochemical and genomic analysis.</title>
        <authorList>
            <person name="Brioukhanov A.L."/>
        </authorList>
    </citation>
    <scope>NUCLEOTIDE SEQUENCE [LARGE SCALE GENOMIC DNA]</scope>
    <source>
        <strain evidence="2 3">WBS</strain>
    </source>
</reference>
<evidence type="ECO:0000313" key="2">
    <source>
        <dbReference type="EMBL" id="MDH8679831.1"/>
    </source>
</evidence>
<name>A0ABT6NHE3_9FIRM</name>
<organism evidence="2 3">
    <name type="scientific">Fusibacter bizertensis</name>
    <dbReference type="NCBI Taxonomy" id="1488331"/>
    <lineage>
        <taxon>Bacteria</taxon>
        <taxon>Bacillati</taxon>
        <taxon>Bacillota</taxon>
        <taxon>Clostridia</taxon>
        <taxon>Eubacteriales</taxon>
        <taxon>Eubacteriales Family XII. Incertae Sedis</taxon>
        <taxon>Fusibacter</taxon>
    </lineage>
</organism>
<gene>
    <name evidence="2" type="ORF">QE109_16855</name>
</gene>
<dbReference type="PANTHER" id="PTHR40078">
    <property type="entry name" value="INTEGRAL MEMBRANE PROTEIN-RELATED"/>
    <property type="match status" value="1"/>
</dbReference>
<keyword evidence="1" id="KW-0812">Transmembrane</keyword>
<dbReference type="Proteomes" id="UP001158045">
    <property type="component" value="Unassembled WGS sequence"/>
</dbReference>
<comment type="caution">
    <text evidence="2">The sequence shown here is derived from an EMBL/GenBank/DDBJ whole genome shotgun (WGS) entry which is preliminary data.</text>
</comment>
<accession>A0ABT6NHE3</accession>
<protein>
    <recommendedName>
        <fullName evidence="4">YitT family protein</fullName>
    </recommendedName>
</protein>
<feature type="transmembrane region" description="Helical" evidence="1">
    <location>
        <begin position="141"/>
        <end position="160"/>
    </location>
</feature>
<dbReference type="RefSeq" id="WP_281095727.1">
    <property type="nucleotide sequence ID" value="NZ_JARYZI010000017.1"/>
</dbReference>
<evidence type="ECO:0000256" key="1">
    <source>
        <dbReference type="SAM" id="Phobius"/>
    </source>
</evidence>
<sequence length="216" mass="23731">MHSENSKLTLRRLPKLMLGFVIIAIGINLTIYANMGLNPWGTFHQGISSITGIRFGAVSQITGIVIIFISLAIKLYPGIGTLLNMFFIGYFVDLFDQLHFIPQVDTLPVRILYLVVGTFLFNYGIFVYLSCKLGAGPRDGLLVGLVKITGLSVSIMRPMIEVTIVVIGILLGGSYGVGTLLNAFGGGYILNSIFKFYNFNPKESKQMVITDLIKIK</sequence>
<proteinExistence type="predicted"/>
<dbReference type="InterPro" id="IPR038750">
    <property type="entry name" value="YczE/YyaS-like"/>
</dbReference>
<evidence type="ECO:0008006" key="4">
    <source>
        <dbReference type="Google" id="ProtNLM"/>
    </source>
</evidence>
<feature type="transmembrane region" description="Helical" evidence="1">
    <location>
        <begin position="75"/>
        <end position="91"/>
    </location>
</feature>
<feature type="transmembrane region" description="Helical" evidence="1">
    <location>
        <begin position="47"/>
        <end position="68"/>
    </location>
</feature>
<keyword evidence="3" id="KW-1185">Reference proteome</keyword>
<keyword evidence="1" id="KW-0472">Membrane</keyword>
<dbReference type="PANTHER" id="PTHR40078:SF1">
    <property type="entry name" value="INTEGRAL MEMBRANE PROTEIN"/>
    <property type="match status" value="1"/>
</dbReference>
<dbReference type="EMBL" id="JARYZI010000017">
    <property type="protein sequence ID" value="MDH8679831.1"/>
    <property type="molecule type" value="Genomic_DNA"/>
</dbReference>
<keyword evidence="1" id="KW-1133">Transmembrane helix</keyword>
<feature type="transmembrane region" description="Helical" evidence="1">
    <location>
        <begin position="111"/>
        <end position="129"/>
    </location>
</feature>